<keyword evidence="3" id="KW-0378">Hydrolase</keyword>
<gene>
    <name evidence="3" type="ORF">JV551A3_V1_830039</name>
</gene>
<name>A0AAQ1SSY8_9PSED</name>
<protein>
    <submittedName>
        <fullName evidence="3">Hydrolase</fullName>
    </submittedName>
</protein>
<organism evidence="3 4">
    <name type="scientific">Pseudomonas inefficax</name>
    <dbReference type="NCBI Taxonomy" id="2078786"/>
    <lineage>
        <taxon>Bacteria</taxon>
        <taxon>Pseudomonadati</taxon>
        <taxon>Pseudomonadota</taxon>
        <taxon>Gammaproteobacteria</taxon>
        <taxon>Pseudomonadales</taxon>
        <taxon>Pseudomonadaceae</taxon>
        <taxon>Pseudomonas</taxon>
    </lineage>
</organism>
<keyword evidence="4" id="KW-1185">Reference proteome</keyword>
<sequence length="341" mass="36197">MTTLSWIRGVNGTLGRLAPEHVAGKMRRAFMTPRNLPPRDWELPVLASAERITLRFGLSALRWGKGPTVLLMHGWEGRPTQFAALIETLVQAGHTVVSLEGPGHGRSPGEQANVVLFARALLEAAAELPPLRAVIGHSMGGASVLLALQMGLRAEAAVSIAAPARLLGVLRGFAHRLGLPARARAAFIRQVERDVGMQIARLDVTGYQLELPGLVVHAADDALVAADEAQVIHKAWFDSRLMLLEAGGHQRVLSDPRLSEAVLELLARADAVPVGAALCRDGARSGPKISVPAQIAGAAAQPIATQGRSYRDRVAPQASAEGLDFPPAVPAKSTFAPRKRT</sequence>
<evidence type="ECO:0000256" key="1">
    <source>
        <dbReference type="SAM" id="MobiDB-lite"/>
    </source>
</evidence>
<dbReference type="Gene3D" id="3.40.50.1820">
    <property type="entry name" value="alpha/beta hydrolase"/>
    <property type="match status" value="1"/>
</dbReference>
<comment type="caution">
    <text evidence="3">The sequence shown here is derived from an EMBL/GenBank/DDBJ whole genome shotgun (WGS) entry which is preliminary data.</text>
</comment>
<dbReference type="GO" id="GO:0016787">
    <property type="term" value="F:hydrolase activity"/>
    <property type="evidence" value="ECO:0007669"/>
    <property type="project" value="UniProtKB-KW"/>
</dbReference>
<dbReference type="SUPFAM" id="SSF53474">
    <property type="entry name" value="alpha/beta-Hydrolases"/>
    <property type="match status" value="1"/>
</dbReference>
<dbReference type="AlphaFoldDB" id="A0AAQ1SSY8"/>
<dbReference type="EMBL" id="OPYN01000083">
    <property type="protein sequence ID" value="SPO60342.1"/>
    <property type="molecule type" value="Genomic_DNA"/>
</dbReference>
<dbReference type="InterPro" id="IPR050228">
    <property type="entry name" value="Carboxylesterase_BioH"/>
</dbReference>
<dbReference type="Proteomes" id="UP000294335">
    <property type="component" value="Unassembled WGS sequence"/>
</dbReference>
<dbReference type="Pfam" id="PF12146">
    <property type="entry name" value="Hydrolase_4"/>
    <property type="match status" value="1"/>
</dbReference>
<evidence type="ECO:0000313" key="3">
    <source>
        <dbReference type="EMBL" id="SPO60342.1"/>
    </source>
</evidence>
<dbReference type="InterPro" id="IPR029058">
    <property type="entry name" value="AB_hydrolase_fold"/>
</dbReference>
<feature type="domain" description="Serine aminopeptidase S33" evidence="2">
    <location>
        <begin position="68"/>
        <end position="164"/>
    </location>
</feature>
<reference evidence="3 4" key="1">
    <citation type="submission" date="2018-02" db="EMBL/GenBank/DDBJ databases">
        <authorList>
            <person name="Dubost A."/>
        </authorList>
    </citation>
    <scope>NUCLEOTIDE SEQUENCE [LARGE SCALE GENOMIC DNA]</scope>
    <source>
        <strain evidence="4">JV551A3</strain>
    </source>
</reference>
<dbReference type="PANTHER" id="PTHR43194:SF2">
    <property type="entry name" value="PEROXISOMAL MEMBRANE PROTEIN LPX1"/>
    <property type="match status" value="1"/>
</dbReference>
<evidence type="ECO:0000259" key="2">
    <source>
        <dbReference type="Pfam" id="PF12146"/>
    </source>
</evidence>
<evidence type="ECO:0000313" key="4">
    <source>
        <dbReference type="Proteomes" id="UP000294335"/>
    </source>
</evidence>
<proteinExistence type="predicted"/>
<feature type="region of interest" description="Disordered" evidence="1">
    <location>
        <begin position="301"/>
        <end position="341"/>
    </location>
</feature>
<dbReference type="PANTHER" id="PTHR43194">
    <property type="entry name" value="HYDROLASE ALPHA/BETA FOLD FAMILY"/>
    <property type="match status" value="1"/>
</dbReference>
<accession>A0AAQ1SSY8</accession>
<dbReference type="InterPro" id="IPR022742">
    <property type="entry name" value="Hydrolase_4"/>
</dbReference>